<evidence type="ECO:0000313" key="1">
    <source>
        <dbReference type="EMBL" id="KKN27860.1"/>
    </source>
</evidence>
<proteinExistence type="predicted"/>
<organism evidence="1">
    <name type="scientific">marine sediment metagenome</name>
    <dbReference type="NCBI Taxonomy" id="412755"/>
    <lineage>
        <taxon>unclassified sequences</taxon>
        <taxon>metagenomes</taxon>
        <taxon>ecological metagenomes</taxon>
    </lineage>
</organism>
<evidence type="ECO:0008006" key="2">
    <source>
        <dbReference type="Google" id="ProtNLM"/>
    </source>
</evidence>
<comment type="caution">
    <text evidence="1">The sequence shown here is derived from an EMBL/GenBank/DDBJ whole genome shotgun (WGS) entry which is preliminary data.</text>
</comment>
<dbReference type="EMBL" id="LAZR01002609">
    <property type="protein sequence ID" value="KKN27860.1"/>
    <property type="molecule type" value="Genomic_DNA"/>
</dbReference>
<protein>
    <recommendedName>
        <fullName evidence="2">Zinc-ribbon domain-containing protein</fullName>
    </recommendedName>
</protein>
<gene>
    <name evidence="1" type="ORF">LCGC14_0860290</name>
</gene>
<accession>A0A0F9P7L8</accession>
<name>A0A0F9P7L8_9ZZZZ</name>
<sequence>MILPVKILALFLVVFSQHRKIFLSAILLIIHFGIYYKNPGRISNYRDIKVDGSFKIKDPLYRKEYEELALSQEDKVFNCPRCNTQLEPGTELCNVCGVNLRGFKIK</sequence>
<reference evidence="1" key="1">
    <citation type="journal article" date="2015" name="Nature">
        <title>Complex archaea that bridge the gap between prokaryotes and eukaryotes.</title>
        <authorList>
            <person name="Spang A."/>
            <person name="Saw J.H."/>
            <person name="Jorgensen S.L."/>
            <person name="Zaremba-Niedzwiedzka K."/>
            <person name="Martijn J."/>
            <person name="Lind A.E."/>
            <person name="van Eijk R."/>
            <person name="Schleper C."/>
            <person name="Guy L."/>
            <person name="Ettema T.J."/>
        </authorList>
    </citation>
    <scope>NUCLEOTIDE SEQUENCE</scope>
</reference>
<dbReference type="AlphaFoldDB" id="A0A0F9P7L8"/>